<evidence type="ECO:0000313" key="5">
    <source>
        <dbReference type="Proteomes" id="UP000472580"/>
    </source>
</evidence>
<comment type="caution">
    <text evidence="4">The sequence shown here is derived from an EMBL/GenBank/DDBJ whole genome shotgun (WGS) entry which is preliminary data.</text>
</comment>
<dbReference type="InterPro" id="IPR015421">
    <property type="entry name" value="PyrdxlP-dep_Trfase_major"/>
</dbReference>
<keyword evidence="2 3" id="KW-0663">Pyridoxal phosphate</keyword>
<dbReference type="CDD" id="cd00616">
    <property type="entry name" value="AHBA_syn"/>
    <property type="match status" value="1"/>
</dbReference>
<dbReference type="OrthoDB" id="9804264at2"/>
<dbReference type="Pfam" id="PF01041">
    <property type="entry name" value="DegT_DnrJ_EryC1"/>
    <property type="match status" value="1"/>
</dbReference>
<dbReference type="InterPro" id="IPR000653">
    <property type="entry name" value="DegT/StrS_aminotransferase"/>
</dbReference>
<dbReference type="PANTHER" id="PTHR30244">
    <property type="entry name" value="TRANSAMINASE"/>
    <property type="match status" value="1"/>
</dbReference>
<feature type="modified residue" description="N6-(pyridoxal phosphate)lysine" evidence="2">
    <location>
        <position position="195"/>
    </location>
</feature>
<evidence type="ECO:0000313" key="4">
    <source>
        <dbReference type="EMBL" id="MVX57818.1"/>
    </source>
</evidence>
<evidence type="ECO:0000256" key="1">
    <source>
        <dbReference type="PIRSR" id="PIRSR000390-1"/>
    </source>
</evidence>
<dbReference type="EMBL" id="WSRP01000048">
    <property type="protein sequence ID" value="MVX57818.1"/>
    <property type="molecule type" value="Genomic_DNA"/>
</dbReference>
<keyword evidence="4" id="KW-0032">Aminotransferase</keyword>
<keyword evidence="4" id="KW-0808">Transferase</keyword>
<accession>A0A6L6YM08</accession>
<name>A0A6L6YM08_9BURK</name>
<dbReference type="PIRSF" id="PIRSF000390">
    <property type="entry name" value="PLP_StrS"/>
    <property type="match status" value="1"/>
</dbReference>
<keyword evidence="5" id="KW-1185">Reference proteome</keyword>
<dbReference type="GO" id="GO:0030170">
    <property type="term" value="F:pyridoxal phosphate binding"/>
    <property type="evidence" value="ECO:0007669"/>
    <property type="project" value="TreeGrafter"/>
</dbReference>
<dbReference type="Proteomes" id="UP000472580">
    <property type="component" value="Unassembled WGS sequence"/>
</dbReference>
<dbReference type="PANTHER" id="PTHR30244:SF42">
    <property type="entry name" value="UDP-2-ACETAMIDO-2-DEOXY-3-OXO-D-GLUCURONATE AMINOTRANSFERASE"/>
    <property type="match status" value="1"/>
</dbReference>
<protein>
    <submittedName>
        <fullName evidence="4">Aminotransferase class I/II-fold pyridoxal phosphate-dependent enzyme</fullName>
    </submittedName>
</protein>
<dbReference type="InterPro" id="IPR015424">
    <property type="entry name" value="PyrdxlP-dep_Trfase"/>
</dbReference>
<comment type="similarity">
    <text evidence="3">Belongs to the DegT/DnrJ/EryC1 family.</text>
</comment>
<dbReference type="RefSeq" id="WP_160336233.1">
    <property type="nucleotide sequence ID" value="NZ_WSRP01000048.1"/>
</dbReference>
<organism evidence="4 5">
    <name type="scientific">Parasutterella muris</name>
    <dbReference type="NCBI Taxonomy" id="2565572"/>
    <lineage>
        <taxon>Bacteria</taxon>
        <taxon>Pseudomonadati</taxon>
        <taxon>Pseudomonadota</taxon>
        <taxon>Betaproteobacteria</taxon>
        <taxon>Burkholderiales</taxon>
        <taxon>Sutterellaceae</taxon>
        <taxon>Parasutterella</taxon>
    </lineage>
</organism>
<dbReference type="GO" id="GO:0000271">
    <property type="term" value="P:polysaccharide biosynthetic process"/>
    <property type="evidence" value="ECO:0007669"/>
    <property type="project" value="TreeGrafter"/>
</dbReference>
<reference evidence="4 5" key="1">
    <citation type="submission" date="2019-12" db="EMBL/GenBank/DDBJ databases">
        <title>Microbes associate with the intestines of laboratory mice.</title>
        <authorList>
            <person name="Navarre W."/>
            <person name="Wong E."/>
        </authorList>
    </citation>
    <scope>NUCLEOTIDE SEQUENCE [LARGE SCALE GENOMIC DNA]</scope>
    <source>
        <strain evidence="4 5">NM82_D38</strain>
    </source>
</reference>
<dbReference type="InterPro" id="IPR015422">
    <property type="entry name" value="PyrdxlP-dep_Trfase_small"/>
</dbReference>
<dbReference type="GO" id="GO:0008483">
    <property type="term" value="F:transaminase activity"/>
    <property type="evidence" value="ECO:0007669"/>
    <property type="project" value="UniProtKB-KW"/>
</dbReference>
<dbReference type="SUPFAM" id="SSF53383">
    <property type="entry name" value="PLP-dependent transferases"/>
    <property type="match status" value="1"/>
</dbReference>
<dbReference type="AlphaFoldDB" id="A0A6L6YM08"/>
<dbReference type="Gene3D" id="3.40.640.10">
    <property type="entry name" value="Type I PLP-dependent aspartate aminotransferase-like (Major domain)"/>
    <property type="match status" value="1"/>
</dbReference>
<feature type="active site" description="Proton acceptor" evidence="1">
    <location>
        <position position="195"/>
    </location>
</feature>
<dbReference type="Gene3D" id="3.90.1150.10">
    <property type="entry name" value="Aspartate Aminotransferase, domain 1"/>
    <property type="match status" value="1"/>
</dbReference>
<evidence type="ECO:0000256" key="2">
    <source>
        <dbReference type="PIRSR" id="PIRSR000390-2"/>
    </source>
</evidence>
<evidence type="ECO:0000256" key="3">
    <source>
        <dbReference type="RuleBase" id="RU004508"/>
    </source>
</evidence>
<gene>
    <name evidence="4" type="ORF">E5987_11550</name>
</gene>
<sequence>MTETFKKIPIFRPEVTDTGLPQELRISISELLKQGCFIRGRAVLDFENQLAQYLSTNNVIAVGNGTDALLAALMALELNKGDEVITPAFGYPAAAEMICLLGLTPVLVDVDWNTFNFDPVQLEEAISPKTKVILPLHLFGLPARMDDIMQIADKYQLTVIEDAAQSLGSDCVVDGKKRKSGTVASLGCTSFFPSKNLGAWGDGGAIFVNRDDPKLWNRLRSIVNHGQEKKYFHTMLGMNSRLDTVQAEVLCYYLSRFGDNCRRRVRIASRYTESFSQLESLELPLCAEVNSYVPNLYTVKVAKDRRDALQSFLNKKGIASQVYYPLPIHRQKAYAPFVRTPVKLTNSEQLPFCVLSLPCFPSMKEWEQEAVISAVKQFFRESHV</sequence>
<proteinExistence type="inferred from homology"/>